<feature type="region of interest" description="Disordered" evidence="1">
    <location>
        <begin position="298"/>
        <end position="401"/>
    </location>
</feature>
<feature type="compositionally biased region" description="Pro residues" evidence="1">
    <location>
        <begin position="352"/>
        <end position="376"/>
    </location>
</feature>
<feature type="compositionally biased region" description="Pro residues" evidence="1">
    <location>
        <begin position="316"/>
        <end position="338"/>
    </location>
</feature>
<dbReference type="OrthoDB" id="359211at2"/>
<dbReference type="PROSITE" id="PS51724">
    <property type="entry name" value="SPOR"/>
    <property type="match status" value="1"/>
</dbReference>
<reference evidence="4 5" key="1">
    <citation type="submission" date="2011-06" db="EMBL/GenBank/DDBJ databases">
        <title>The complete genome of Spirochaeta thermophila DSM 6578.</title>
        <authorList>
            <consortium name="US DOE Joint Genome Institute (JGI-PGF)"/>
            <person name="Lucas S."/>
            <person name="Lapidus A."/>
            <person name="Bruce D."/>
            <person name="Goodwin L."/>
            <person name="Pitluck S."/>
            <person name="Peters L."/>
            <person name="Kyrpides N."/>
            <person name="Mavromatis K."/>
            <person name="Ivanova N."/>
            <person name="Mikailova N."/>
            <person name="Pagani I."/>
            <person name="Chertkov O."/>
            <person name="Detter J.C."/>
            <person name="Tapia R."/>
            <person name="Han C."/>
            <person name="Land M."/>
            <person name="Hauser L."/>
            <person name="Markowitz V."/>
            <person name="Cheng J.-F."/>
            <person name="Hugenholtz P."/>
            <person name="Woyke T."/>
            <person name="Wu D."/>
            <person name="Spring S."/>
            <person name="Merkhoffer B."/>
            <person name="Schneider S."/>
            <person name="Klenk H.-P."/>
            <person name="Eisen J.A."/>
        </authorList>
    </citation>
    <scope>NUCLEOTIDE SEQUENCE [LARGE SCALE GENOMIC DNA]</scope>
    <source>
        <strain evidence="5">ATCC 700085 / DSM 6578 / Z-1203</strain>
    </source>
</reference>
<protein>
    <submittedName>
        <fullName evidence="4">Sporulation domain-containing protein</fullName>
    </submittedName>
</protein>
<feature type="region of interest" description="Disordered" evidence="1">
    <location>
        <begin position="113"/>
        <end position="280"/>
    </location>
</feature>
<feature type="compositionally biased region" description="Pro residues" evidence="1">
    <location>
        <begin position="169"/>
        <end position="178"/>
    </location>
</feature>
<evidence type="ECO:0000313" key="5">
    <source>
        <dbReference type="Proteomes" id="UP000007254"/>
    </source>
</evidence>
<feature type="chain" id="PRO_5003399914" evidence="2">
    <location>
        <begin position="22"/>
        <end position="578"/>
    </location>
</feature>
<gene>
    <name evidence="4" type="ordered locus">Spith_1355</name>
</gene>
<feature type="compositionally biased region" description="Pro residues" evidence="1">
    <location>
        <begin position="141"/>
        <end position="154"/>
    </location>
</feature>
<feature type="domain" description="SPOR" evidence="3">
    <location>
        <begin position="499"/>
        <end position="578"/>
    </location>
</feature>
<keyword evidence="2" id="KW-0732">Signal</keyword>
<evidence type="ECO:0000256" key="1">
    <source>
        <dbReference type="SAM" id="MobiDB-lite"/>
    </source>
</evidence>
<dbReference type="SUPFAM" id="SSF110997">
    <property type="entry name" value="Sporulation related repeat"/>
    <property type="match status" value="1"/>
</dbReference>
<feature type="signal peptide" evidence="2">
    <location>
        <begin position="1"/>
        <end position="21"/>
    </location>
</feature>
<feature type="compositionally biased region" description="Pro residues" evidence="1">
    <location>
        <begin position="208"/>
        <end position="230"/>
    </location>
</feature>
<feature type="compositionally biased region" description="Low complexity" evidence="1">
    <location>
        <begin position="339"/>
        <end position="351"/>
    </location>
</feature>
<dbReference type="HOGENOM" id="CLU_471652_0_0_12"/>
<sequence>MDRKTLLLMILIGGFAWTSEASQNVWQGTATVSRYGDFPSGGYYAASNAFPPNTLVEVTNLENSATITVIVTQPLKEEGLLLLLSGDAARALGIPSGTIARVRAVEKSRVTAGAAAGGAGITSDIDFNPGATIPESALTPTPTPTPVTPLPTPRLQPGSVPLTASLLEPSPPPGPTPQPARAEPTPVPSPSLTPSPSPTPAPARAEPTPVPTPSPAPTPTPTPSPAPTPAPARTEPTPIPTVPLLTPTAPPTEPLLTQLTSRTPSKPLRLPPRSENPFLFLTEPETTLDLSEAEIELLEEPELPESGGEIAAATPQPTPTPEVAAPPTPTPTPEPAPSPLISLTPPRTLTPTPTPIPLDDPPPVPSPQLAPEPPHAPSLALAPPLLEPAAPARDEALVETLTPPTIPDTALVVPQEEPTLAEAPPTPGPTPTPILPEGEVELALVPAEERPPVAPEPTPTPEAEAIERIIEQLPPAPTPTPSPTPAPVVADTNLPLVESLDPGAYYLQIGAFTRPQTALHLVQRIRTTYPVVAYPLTRPDGTTVYRILVGPLNEDEGGTLLYWFKAQGFRDAFIQRGR</sequence>
<organism evidence="4 5">
    <name type="scientific">Winmispira thermophila (strain ATCC 700085 / DSM 6578 / Z-1203)</name>
    <name type="common">Spirochaeta thermophila</name>
    <dbReference type="NCBI Taxonomy" id="869211"/>
    <lineage>
        <taxon>Bacteria</taxon>
        <taxon>Pseudomonadati</taxon>
        <taxon>Spirochaetota</taxon>
        <taxon>Spirochaetia</taxon>
        <taxon>Winmispirales</taxon>
        <taxon>Winmispiraceae</taxon>
        <taxon>Winmispira</taxon>
    </lineage>
</organism>
<evidence type="ECO:0000256" key="2">
    <source>
        <dbReference type="SAM" id="SignalP"/>
    </source>
</evidence>
<dbReference type="Gene3D" id="2.40.40.10">
    <property type="entry name" value="RlpA-like domain"/>
    <property type="match status" value="1"/>
</dbReference>
<dbReference type="RefSeq" id="WP_014624959.1">
    <property type="nucleotide sequence ID" value="NC_017583.1"/>
</dbReference>
<evidence type="ECO:0000313" key="4">
    <source>
        <dbReference type="EMBL" id="AEJ61619.1"/>
    </source>
</evidence>
<feature type="compositionally biased region" description="Pro residues" evidence="1">
    <location>
        <begin position="185"/>
        <end position="201"/>
    </location>
</feature>
<dbReference type="InterPro" id="IPR007730">
    <property type="entry name" value="SPOR-like_dom"/>
</dbReference>
<proteinExistence type="predicted"/>
<accession>G0GFS6</accession>
<name>G0GFS6_WINT7</name>
<dbReference type="InterPro" id="IPR036680">
    <property type="entry name" value="SPOR-like_sf"/>
</dbReference>
<dbReference type="Pfam" id="PF05036">
    <property type="entry name" value="SPOR"/>
    <property type="match status" value="1"/>
</dbReference>
<dbReference type="GO" id="GO:0042834">
    <property type="term" value="F:peptidoglycan binding"/>
    <property type="evidence" value="ECO:0007669"/>
    <property type="project" value="InterPro"/>
</dbReference>
<dbReference type="STRING" id="869211.Spith_1355"/>
<feature type="compositionally biased region" description="Low complexity" evidence="1">
    <location>
        <begin position="304"/>
        <end position="315"/>
    </location>
</feature>
<dbReference type="KEGG" id="stq:Spith_1355"/>
<dbReference type="Proteomes" id="UP000007254">
    <property type="component" value="Chromosome"/>
</dbReference>
<dbReference type="PRINTS" id="PR01217">
    <property type="entry name" value="PRICHEXTENSN"/>
</dbReference>
<dbReference type="EMBL" id="CP002903">
    <property type="protein sequence ID" value="AEJ61619.1"/>
    <property type="molecule type" value="Genomic_DNA"/>
</dbReference>
<keyword evidence="5" id="KW-1185">Reference proteome</keyword>
<dbReference type="AlphaFoldDB" id="G0GFS6"/>
<feature type="compositionally biased region" description="Low complexity" evidence="1">
    <location>
        <begin position="377"/>
        <end position="391"/>
    </location>
</feature>
<dbReference type="InterPro" id="IPR036908">
    <property type="entry name" value="RlpA-like_sf"/>
</dbReference>
<feature type="compositionally biased region" description="Low complexity" evidence="1">
    <location>
        <begin position="231"/>
        <end position="247"/>
    </location>
</feature>
<evidence type="ECO:0000259" key="3">
    <source>
        <dbReference type="PROSITE" id="PS51724"/>
    </source>
</evidence>